<dbReference type="EMBL" id="AVPH01000029">
    <property type="protein sequence ID" value="ERE19811.1"/>
    <property type="molecule type" value="Genomic_DNA"/>
</dbReference>
<dbReference type="Gene3D" id="2.60.120.1440">
    <property type="match status" value="1"/>
</dbReference>
<dbReference type="Proteomes" id="UP000016426">
    <property type="component" value="Unassembled WGS sequence"/>
</dbReference>
<evidence type="ECO:0000313" key="3">
    <source>
        <dbReference type="Proteomes" id="UP000016426"/>
    </source>
</evidence>
<comment type="caution">
    <text evidence="2">The sequence shown here is derived from an EMBL/GenBank/DDBJ whole genome shotgun (WGS) entry which is preliminary data.</text>
</comment>
<reference evidence="2 3" key="1">
    <citation type="journal article" date="2013" name="Genome Announc.">
        <title>Genome Sequence of the Pigment-Producing Bacterium Pseudogulbenkiania ferrooxidans, Isolated from Loktak Lake.</title>
        <authorList>
            <person name="Puranik S."/>
            <person name="Talkal R."/>
            <person name="Qureshi A."/>
            <person name="Khardenavis A."/>
            <person name="Kapley A."/>
            <person name="Purohit H.J."/>
        </authorList>
    </citation>
    <scope>NUCLEOTIDE SEQUENCE [LARGE SCALE GENOMIC DNA]</scope>
    <source>
        <strain evidence="2 3">EGD-HP2</strain>
    </source>
</reference>
<dbReference type="PIRSF" id="PIRSF018266">
    <property type="entry name" value="FecR"/>
    <property type="match status" value="1"/>
</dbReference>
<gene>
    <name evidence="2" type="ORF">O166_19960</name>
</gene>
<proteinExistence type="predicted"/>
<keyword evidence="3" id="KW-1185">Reference proteome</keyword>
<evidence type="ECO:0000313" key="2">
    <source>
        <dbReference type="EMBL" id="ERE19811.1"/>
    </source>
</evidence>
<dbReference type="PANTHER" id="PTHR30273:SF2">
    <property type="entry name" value="PROTEIN FECR"/>
    <property type="match status" value="1"/>
</dbReference>
<accession>A0ABN0NBT8</accession>
<dbReference type="PANTHER" id="PTHR30273">
    <property type="entry name" value="PERIPLASMIC SIGNAL SENSOR AND SIGMA FACTOR ACTIVATOR FECR-RELATED"/>
    <property type="match status" value="1"/>
</dbReference>
<name>A0ABN0NBT8_9NEIS</name>
<dbReference type="Pfam" id="PF04773">
    <property type="entry name" value="FecR"/>
    <property type="match status" value="1"/>
</dbReference>
<feature type="domain" description="FecR protein" evidence="1">
    <location>
        <begin position="110"/>
        <end position="201"/>
    </location>
</feature>
<dbReference type="Gene3D" id="3.55.50.30">
    <property type="match status" value="1"/>
</dbReference>
<sequence length="329" mass="35964">MRREREAANEELDDAEAARWRLRQREGLDEAGRAELAAWLDASGERRRAYAAHARVDALLSEMGGEQRRRLAVPPPSRLRRHGLAACAALLLACTLGWHWRAGQPQWTQTLASARGQQLARVMADGSRLSLDADTVVEVAYFSDRREAKLLRGQAMFAVARDAGRPFRVAAGPVRVTVLGTRFAARNLYGAVEVAVEHGRVAVADHGDAEAAAGARDDERRKLLLLTDGQRAVWRDGALRPEAAVPPETVAAWRAGRLAFSDRPLAEVLAEFERYGPTGLKLARPDLGALRLSGSFASHDAAAFARILPRVLPVEVRRNGGETLIDAKK</sequence>
<organism evidence="2 3">
    <name type="scientific">Pseudogulbenkiania ferrooxidans EGD-HP2</name>
    <dbReference type="NCBI Taxonomy" id="1388764"/>
    <lineage>
        <taxon>Bacteria</taxon>
        <taxon>Pseudomonadati</taxon>
        <taxon>Pseudomonadota</taxon>
        <taxon>Betaproteobacteria</taxon>
        <taxon>Neisseriales</taxon>
        <taxon>Chromobacteriaceae</taxon>
        <taxon>Pseudogulbenkiania</taxon>
    </lineage>
</organism>
<dbReference type="RefSeq" id="WP_021475264.1">
    <property type="nucleotide sequence ID" value="NZ_AVPH01000029.1"/>
</dbReference>
<dbReference type="InterPro" id="IPR006860">
    <property type="entry name" value="FecR"/>
</dbReference>
<dbReference type="InterPro" id="IPR012373">
    <property type="entry name" value="Ferrdict_sens_TM"/>
</dbReference>
<evidence type="ECO:0000259" key="1">
    <source>
        <dbReference type="Pfam" id="PF04773"/>
    </source>
</evidence>
<protein>
    <recommendedName>
        <fullName evidence="1">FecR protein domain-containing protein</fullName>
    </recommendedName>
</protein>